<dbReference type="GO" id="GO:0005840">
    <property type="term" value="C:ribosome"/>
    <property type="evidence" value="ECO:0007669"/>
    <property type="project" value="UniProtKB-KW"/>
</dbReference>
<dbReference type="InterPro" id="IPR016181">
    <property type="entry name" value="Acyl_CoA_acyltransferase"/>
</dbReference>
<accession>A0A4R7PIR1</accession>
<evidence type="ECO:0000313" key="3">
    <source>
        <dbReference type="Proteomes" id="UP000294689"/>
    </source>
</evidence>
<sequence>MIIRQARAADAEAIATYLMLAMEDILFEFIGQTDSESAKAFLLHFVQQEDNQYAYQNCLVAELDQQVVAALNIYDGAQLLRLRSPIAHYIKTKFSINFNPENETQAGEYYIDSFGVSTAHQGKGIGAKMLQHVIDYYVHQQGQTVGLLVDHDNIKAERLYTKLGFKPVGHKLLVGKTMKHLQIAPS</sequence>
<dbReference type="InterPro" id="IPR050276">
    <property type="entry name" value="MshD_Acetyltransferase"/>
</dbReference>
<keyword evidence="2" id="KW-0689">Ribosomal protein</keyword>
<evidence type="ECO:0000313" key="2">
    <source>
        <dbReference type="EMBL" id="TDU34265.1"/>
    </source>
</evidence>
<dbReference type="PROSITE" id="PS51186">
    <property type="entry name" value="GNAT"/>
    <property type="match status" value="1"/>
</dbReference>
<dbReference type="PANTHER" id="PTHR43617">
    <property type="entry name" value="L-AMINO ACID N-ACETYLTRANSFERASE"/>
    <property type="match status" value="1"/>
</dbReference>
<dbReference type="Proteomes" id="UP000294689">
    <property type="component" value="Unassembled WGS sequence"/>
</dbReference>
<dbReference type="SUPFAM" id="SSF55729">
    <property type="entry name" value="Acyl-CoA N-acyltransferases (Nat)"/>
    <property type="match status" value="1"/>
</dbReference>
<evidence type="ECO:0000259" key="1">
    <source>
        <dbReference type="PROSITE" id="PS51186"/>
    </source>
</evidence>
<dbReference type="PANTHER" id="PTHR43617:SF20">
    <property type="entry name" value="N-ALPHA-ACETYLTRANSFERASE RIMI"/>
    <property type="match status" value="1"/>
</dbReference>
<dbReference type="Pfam" id="PF00583">
    <property type="entry name" value="Acetyltransf_1"/>
    <property type="match status" value="1"/>
</dbReference>
<organism evidence="2 3">
    <name type="scientific">Gelidibacter sediminis</name>
    <dbReference type="NCBI Taxonomy" id="1608710"/>
    <lineage>
        <taxon>Bacteria</taxon>
        <taxon>Pseudomonadati</taxon>
        <taxon>Bacteroidota</taxon>
        <taxon>Flavobacteriia</taxon>
        <taxon>Flavobacteriales</taxon>
        <taxon>Flavobacteriaceae</taxon>
        <taxon>Gelidibacter</taxon>
    </lineage>
</organism>
<reference evidence="2 3" key="1">
    <citation type="submission" date="2019-03" db="EMBL/GenBank/DDBJ databases">
        <title>Genomic Encyclopedia of Archaeal and Bacterial Type Strains, Phase II (KMG-II): from individual species to whole genera.</title>
        <authorList>
            <person name="Goeker M."/>
        </authorList>
    </citation>
    <scope>NUCLEOTIDE SEQUENCE [LARGE SCALE GENOMIC DNA]</scope>
    <source>
        <strain evidence="2 3">DSM 28135</strain>
    </source>
</reference>
<dbReference type="CDD" id="cd04301">
    <property type="entry name" value="NAT_SF"/>
    <property type="match status" value="1"/>
</dbReference>
<name>A0A4R7PIR1_9FLAO</name>
<keyword evidence="2" id="KW-0687">Ribonucleoprotein</keyword>
<dbReference type="GO" id="GO:0008999">
    <property type="term" value="F:protein-N-terminal-alanine acetyltransferase activity"/>
    <property type="evidence" value="ECO:0007669"/>
    <property type="project" value="TreeGrafter"/>
</dbReference>
<feature type="domain" description="N-acetyltransferase" evidence="1">
    <location>
        <begin position="1"/>
        <end position="183"/>
    </location>
</feature>
<dbReference type="InterPro" id="IPR000182">
    <property type="entry name" value="GNAT_dom"/>
</dbReference>
<comment type="caution">
    <text evidence="2">The sequence shown here is derived from an EMBL/GenBank/DDBJ whole genome shotgun (WGS) entry which is preliminary data.</text>
</comment>
<gene>
    <name evidence="2" type="ORF">BXY82_2928</name>
</gene>
<dbReference type="Gene3D" id="3.40.630.30">
    <property type="match status" value="1"/>
</dbReference>
<dbReference type="OrthoDB" id="5319888at2"/>
<dbReference type="AlphaFoldDB" id="A0A4R7PIR1"/>
<keyword evidence="3" id="KW-1185">Reference proteome</keyword>
<proteinExistence type="predicted"/>
<protein>
    <submittedName>
        <fullName evidence="2">Ribosomal protein S18 acetylase RimI-like enzyme</fullName>
    </submittedName>
</protein>
<dbReference type="RefSeq" id="WP_133758928.1">
    <property type="nucleotide sequence ID" value="NZ_SOBW01000010.1"/>
</dbReference>
<dbReference type="EMBL" id="SOBW01000010">
    <property type="protein sequence ID" value="TDU34265.1"/>
    <property type="molecule type" value="Genomic_DNA"/>
</dbReference>